<comment type="cofactor">
    <cofactor evidence="2">
        <name>Fe cation</name>
        <dbReference type="ChEBI" id="CHEBI:24875"/>
    </cofactor>
    <text evidence="2">Binds 1 Fe cation per subunit.</text>
</comment>
<reference evidence="6 7" key="1">
    <citation type="journal article" date="2020" name="Genes (Basel)">
        <title>Genomic Comparison of Insect Gut Symbionts from Divergent Burkholderia Subclades.</title>
        <authorList>
            <person name="Takeshita K."/>
            <person name="Kikuchi Y."/>
        </authorList>
    </citation>
    <scope>NUCLEOTIDE SEQUENCE [LARGE SCALE GENOMIC DNA]</scope>
    <source>
        <strain evidence="6 7">PGU16</strain>
        <plasmid evidence="6 7">PPGU16_p1</plasmid>
    </source>
</reference>
<keyword evidence="2" id="KW-0479">Metal-binding</keyword>
<dbReference type="CDD" id="cd02247">
    <property type="entry name" value="cupin_pirin_C"/>
    <property type="match status" value="1"/>
</dbReference>
<dbReference type="InterPro" id="IPR014710">
    <property type="entry name" value="RmlC-like_jellyroll"/>
</dbReference>
<protein>
    <recommendedName>
        <fullName evidence="8">Quercetin 2,3-dioxygenase</fullName>
    </recommendedName>
</protein>
<dbReference type="Pfam" id="PF02678">
    <property type="entry name" value="Pirin"/>
    <property type="match status" value="1"/>
</dbReference>
<evidence type="ECO:0000259" key="5">
    <source>
        <dbReference type="Pfam" id="PF05726"/>
    </source>
</evidence>
<dbReference type="InterPro" id="IPR011051">
    <property type="entry name" value="RmlC_Cupin_sf"/>
</dbReference>
<evidence type="ECO:0000256" key="2">
    <source>
        <dbReference type="PIRSR" id="PIRSR006232-1"/>
    </source>
</evidence>
<dbReference type="EMBL" id="AP023176">
    <property type="protein sequence ID" value="BCF92798.1"/>
    <property type="molecule type" value="Genomic_DNA"/>
</dbReference>
<dbReference type="InterPro" id="IPR003829">
    <property type="entry name" value="Pirin_N_dom"/>
</dbReference>
<accession>A0A7I8BX03</accession>
<proteinExistence type="inferred from homology"/>
<dbReference type="KEGG" id="plad:PPGU16_58650"/>
<keyword evidence="6" id="KW-0614">Plasmid</keyword>
<dbReference type="PIRSF" id="PIRSF006232">
    <property type="entry name" value="Pirin"/>
    <property type="match status" value="1"/>
</dbReference>
<dbReference type="PANTHER" id="PTHR43594:SF1">
    <property type="entry name" value="QUERCETIN 2,3-DIOXYGENASE PA2418-RELATED"/>
    <property type="match status" value="1"/>
</dbReference>
<dbReference type="PANTHER" id="PTHR43594">
    <property type="entry name" value="QUERCETIN 2,3-DIOXYGENASE"/>
    <property type="match status" value="1"/>
</dbReference>
<feature type="binding site" evidence="2">
    <location>
        <position position="107"/>
    </location>
    <ligand>
        <name>Fe cation</name>
        <dbReference type="ChEBI" id="CHEBI:24875"/>
    </ligand>
</feature>
<feature type="binding site" evidence="2">
    <location>
        <position position="63"/>
    </location>
    <ligand>
        <name>Fe cation</name>
        <dbReference type="ChEBI" id="CHEBI:24875"/>
    </ligand>
</feature>
<feature type="domain" description="Pirin C-terminal" evidence="5">
    <location>
        <begin position="182"/>
        <end position="285"/>
    </location>
</feature>
<dbReference type="SUPFAM" id="SSF51182">
    <property type="entry name" value="RmlC-like cupins"/>
    <property type="match status" value="1"/>
</dbReference>
<dbReference type="GO" id="GO:0046872">
    <property type="term" value="F:metal ion binding"/>
    <property type="evidence" value="ECO:0007669"/>
    <property type="project" value="UniProtKB-KW"/>
</dbReference>
<comment type="similarity">
    <text evidence="1 3">Belongs to the pirin family.</text>
</comment>
<feature type="domain" description="Pirin N-terminal" evidence="4">
    <location>
        <begin position="21"/>
        <end position="127"/>
    </location>
</feature>
<dbReference type="InterPro" id="IPR008778">
    <property type="entry name" value="Pirin_C_dom"/>
</dbReference>
<dbReference type="InterPro" id="IPR053186">
    <property type="entry name" value="QDO-related"/>
</dbReference>
<dbReference type="Gene3D" id="2.60.120.10">
    <property type="entry name" value="Jelly Rolls"/>
    <property type="match status" value="2"/>
</dbReference>
<evidence type="ECO:0008006" key="8">
    <source>
        <dbReference type="Google" id="ProtNLM"/>
    </source>
</evidence>
<feature type="binding site" evidence="2">
    <location>
        <position position="61"/>
    </location>
    <ligand>
        <name>Fe cation</name>
        <dbReference type="ChEBI" id="CHEBI:24875"/>
    </ligand>
</feature>
<name>A0A7I8BX03_9BURK</name>
<evidence type="ECO:0000313" key="7">
    <source>
        <dbReference type="Proteomes" id="UP000510888"/>
    </source>
</evidence>
<dbReference type="AlphaFoldDB" id="A0A7I8BX03"/>
<keyword evidence="7" id="KW-1185">Reference proteome</keyword>
<dbReference type="InterPro" id="IPR012093">
    <property type="entry name" value="Pirin"/>
</dbReference>
<evidence type="ECO:0000256" key="3">
    <source>
        <dbReference type="RuleBase" id="RU003457"/>
    </source>
</evidence>
<dbReference type="CDD" id="cd02909">
    <property type="entry name" value="cupin_pirin_N"/>
    <property type="match status" value="1"/>
</dbReference>
<dbReference type="RefSeq" id="WP_180726313.1">
    <property type="nucleotide sequence ID" value="NZ_AP023176.1"/>
</dbReference>
<sequence length="297" mass="31930">MKTILGTYGNPNSHWVGDGFPVRTLFSHQTMGRHLSPFLMLDYAGPKHFAPTARRQGVGQHPHRGFETVTIVYQGELEHLDSTGGGGKIGPGDVQWMTAGAGILHEEFHSREFAKTGGTLEMVQLWVNLPAKDKMTPPGYQGILANQIPSVELPEGAGHVRVIAGNYAGDAGPAHTFTPMDVWDVRLNTGRGATLTLPAGRTLALVVLRGQVRVNGDERVVSDAQLVLLGQEGTDVRLDALSEATVLVLSGEPIDEPVVAHGPFVMNTTEEIREAVEDFNSGRFGSMVATHERTAAT</sequence>
<dbReference type="Proteomes" id="UP000510888">
    <property type="component" value="Plasmid PPGU16_p1"/>
</dbReference>
<keyword evidence="2" id="KW-0408">Iron</keyword>
<geneLocation type="plasmid" evidence="6 7">
    <name>PPGU16_p1</name>
</geneLocation>
<evidence type="ECO:0000256" key="1">
    <source>
        <dbReference type="ARBA" id="ARBA00008416"/>
    </source>
</evidence>
<evidence type="ECO:0000259" key="4">
    <source>
        <dbReference type="Pfam" id="PF02678"/>
    </source>
</evidence>
<feature type="binding site" evidence="2">
    <location>
        <position position="105"/>
    </location>
    <ligand>
        <name>Fe cation</name>
        <dbReference type="ChEBI" id="CHEBI:24875"/>
    </ligand>
</feature>
<dbReference type="Pfam" id="PF05726">
    <property type="entry name" value="Pirin_C"/>
    <property type="match status" value="1"/>
</dbReference>
<evidence type="ECO:0000313" key="6">
    <source>
        <dbReference type="EMBL" id="BCF92798.1"/>
    </source>
</evidence>
<gene>
    <name evidence="6" type="ORF">PPGU16_58650</name>
</gene>
<organism evidence="6 7">
    <name type="scientific">Paraburkholderia largidicola</name>
    <dbReference type="NCBI Taxonomy" id="3014751"/>
    <lineage>
        <taxon>Bacteria</taxon>
        <taxon>Pseudomonadati</taxon>
        <taxon>Pseudomonadota</taxon>
        <taxon>Betaproteobacteria</taxon>
        <taxon>Burkholderiales</taxon>
        <taxon>Burkholderiaceae</taxon>
        <taxon>Paraburkholderia</taxon>
    </lineage>
</organism>